<reference evidence="8" key="1">
    <citation type="submission" date="2021-01" db="EMBL/GenBank/DDBJ databases">
        <authorList>
            <person name="Corre E."/>
            <person name="Pelletier E."/>
            <person name="Niang G."/>
            <person name="Scheremetjew M."/>
            <person name="Finn R."/>
            <person name="Kale V."/>
            <person name="Holt S."/>
            <person name="Cochrane G."/>
            <person name="Meng A."/>
            <person name="Brown T."/>
            <person name="Cohen L."/>
        </authorList>
    </citation>
    <scope>NUCLEOTIDE SEQUENCE</scope>
    <source>
        <strain evidence="8">RCC1130</strain>
    </source>
</reference>
<proteinExistence type="inferred from homology"/>
<evidence type="ECO:0000259" key="7">
    <source>
        <dbReference type="PROSITE" id="PS51387"/>
    </source>
</evidence>
<evidence type="ECO:0000256" key="3">
    <source>
        <dbReference type="ARBA" id="ARBA00022630"/>
    </source>
</evidence>
<dbReference type="Pfam" id="PF08031">
    <property type="entry name" value="BBE"/>
    <property type="match status" value="1"/>
</dbReference>
<dbReference type="GO" id="GO:0016491">
    <property type="term" value="F:oxidoreductase activity"/>
    <property type="evidence" value="ECO:0007669"/>
    <property type="project" value="UniProtKB-KW"/>
</dbReference>
<gene>
    <name evidence="8" type="ORF">CLEP1334_LOCUS29492</name>
</gene>
<dbReference type="AlphaFoldDB" id="A0A7S0P694"/>
<dbReference type="SUPFAM" id="SSF56176">
    <property type="entry name" value="FAD-binding/transporter-associated domain-like"/>
    <property type="match status" value="1"/>
</dbReference>
<dbReference type="InterPro" id="IPR016169">
    <property type="entry name" value="FAD-bd_PCMH_sub2"/>
</dbReference>
<dbReference type="Gene3D" id="3.30.465.10">
    <property type="match status" value="1"/>
</dbReference>
<evidence type="ECO:0000313" key="8">
    <source>
        <dbReference type="EMBL" id="CAD8554201.1"/>
    </source>
</evidence>
<evidence type="ECO:0000256" key="1">
    <source>
        <dbReference type="ARBA" id="ARBA00001974"/>
    </source>
</evidence>
<organism evidence="8">
    <name type="scientific">Calcidiscus leptoporus</name>
    <dbReference type="NCBI Taxonomy" id="127549"/>
    <lineage>
        <taxon>Eukaryota</taxon>
        <taxon>Haptista</taxon>
        <taxon>Haptophyta</taxon>
        <taxon>Prymnesiophyceae</taxon>
        <taxon>Coccolithales</taxon>
        <taxon>Calcidiscaceae</taxon>
        <taxon>Calcidiscus</taxon>
    </lineage>
</organism>
<keyword evidence="4" id="KW-0274">FAD</keyword>
<protein>
    <recommendedName>
        <fullName evidence="7">FAD-binding PCMH-type domain-containing protein</fullName>
    </recommendedName>
</protein>
<dbReference type="InterPro" id="IPR050416">
    <property type="entry name" value="FAD-linked_Oxidoreductase"/>
</dbReference>
<dbReference type="Gene3D" id="3.40.462.20">
    <property type="match status" value="1"/>
</dbReference>
<comment type="cofactor">
    <cofactor evidence="1">
        <name>FAD</name>
        <dbReference type="ChEBI" id="CHEBI:57692"/>
    </cofactor>
</comment>
<accession>A0A7S0P694</accession>
<dbReference type="InterPro" id="IPR036318">
    <property type="entry name" value="FAD-bd_PCMH-like_sf"/>
</dbReference>
<dbReference type="InterPro" id="IPR016166">
    <property type="entry name" value="FAD-bd_PCMH"/>
</dbReference>
<dbReference type="Gene3D" id="3.30.43.10">
    <property type="entry name" value="Uridine Diphospho-n-acetylenolpyruvylglucosamine Reductase, domain 2"/>
    <property type="match status" value="1"/>
</dbReference>
<dbReference type="InterPro" id="IPR006094">
    <property type="entry name" value="Oxid_FAD_bind_N"/>
</dbReference>
<dbReference type="PANTHER" id="PTHR42973">
    <property type="entry name" value="BINDING OXIDOREDUCTASE, PUTATIVE (AFU_ORTHOLOGUE AFUA_1G17690)-RELATED"/>
    <property type="match status" value="1"/>
</dbReference>
<comment type="similarity">
    <text evidence="2">Belongs to the oxygen-dependent FAD-linked oxidoreductase family.</text>
</comment>
<feature type="domain" description="FAD-binding PCMH-type" evidence="7">
    <location>
        <begin position="56"/>
        <end position="225"/>
    </location>
</feature>
<dbReference type="InterPro" id="IPR012951">
    <property type="entry name" value="BBE"/>
</dbReference>
<evidence type="ECO:0000256" key="5">
    <source>
        <dbReference type="ARBA" id="ARBA00023002"/>
    </source>
</evidence>
<evidence type="ECO:0000256" key="6">
    <source>
        <dbReference type="SAM" id="MobiDB-lite"/>
    </source>
</evidence>
<dbReference type="GO" id="GO:0071949">
    <property type="term" value="F:FAD binding"/>
    <property type="evidence" value="ECO:0007669"/>
    <property type="project" value="InterPro"/>
</dbReference>
<name>A0A7S0P694_9EUKA</name>
<feature type="compositionally biased region" description="Polar residues" evidence="6">
    <location>
        <begin position="1"/>
        <end position="13"/>
    </location>
</feature>
<dbReference type="PROSITE" id="PS51387">
    <property type="entry name" value="FAD_PCMH"/>
    <property type="match status" value="1"/>
</dbReference>
<sequence length="501" mass="53384">MEDTLSNAPTRASSPKGAPKDDLARAFRTALPEMALLAMGEREFEEERARCWNKDVIHKPGAIVQPTTTAEVCAVVKLARERGDRLVIAGGRHGHDCMADDALVLDLSKMTSVSVDAPNALVTVEGGCRLGDMDSACQEHGLAVVTGTNPDTGVVGLSIHGGAGYLSRQHGLAVDNFHSAELVLASGEVVVASRDNEHAELLWGISGGGSNFGVVTKLTMRAHPVGKVFGGMVINVALSTKTAAAIVGNWRDWILSAPRSVGGAAVLPCGAPVVPMVIVETDKNAVPQRDGARTSISRVPSLRAALSGCGAFGACVSVKLFKTMHYHTEMQSLLESLQRSGHYFGASLIVPELSDEVVATLVHATRNDHPNSEAAVGIFPLNGAVSDAPLSSTAFHGGRGAISLQRPPRAFWIIVEAKFTPDEKGANRAKAVAWSKELYSRLRQFNISETAHTLDGNMEETMRGVGEIFGPNESRLRQVKAAYDPNNFFRCNRNIEPVKSK</sequence>
<keyword evidence="3" id="KW-0285">Flavoprotein</keyword>
<dbReference type="Pfam" id="PF01565">
    <property type="entry name" value="FAD_binding_4"/>
    <property type="match status" value="1"/>
</dbReference>
<dbReference type="InterPro" id="IPR016167">
    <property type="entry name" value="FAD-bd_PCMH_sub1"/>
</dbReference>
<dbReference type="PANTHER" id="PTHR42973:SF39">
    <property type="entry name" value="FAD-BINDING PCMH-TYPE DOMAIN-CONTAINING PROTEIN"/>
    <property type="match status" value="1"/>
</dbReference>
<keyword evidence="5" id="KW-0560">Oxidoreductase</keyword>
<evidence type="ECO:0000256" key="2">
    <source>
        <dbReference type="ARBA" id="ARBA00005466"/>
    </source>
</evidence>
<dbReference type="InterPro" id="IPR016164">
    <property type="entry name" value="FAD-linked_Oxase-like_C"/>
</dbReference>
<evidence type="ECO:0000256" key="4">
    <source>
        <dbReference type="ARBA" id="ARBA00022827"/>
    </source>
</evidence>
<dbReference type="SUPFAM" id="SSF55103">
    <property type="entry name" value="FAD-linked oxidases, C-terminal domain"/>
    <property type="match status" value="1"/>
</dbReference>
<dbReference type="EMBL" id="HBER01059029">
    <property type="protein sequence ID" value="CAD8554201.1"/>
    <property type="molecule type" value="Transcribed_RNA"/>
</dbReference>
<feature type="region of interest" description="Disordered" evidence="6">
    <location>
        <begin position="1"/>
        <end position="22"/>
    </location>
</feature>